<dbReference type="EMBL" id="VSRR010001056">
    <property type="protein sequence ID" value="MPC22156.1"/>
    <property type="molecule type" value="Genomic_DNA"/>
</dbReference>
<organism evidence="2 3">
    <name type="scientific">Portunus trituberculatus</name>
    <name type="common">Swimming crab</name>
    <name type="synonym">Neptunus trituberculatus</name>
    <dbReference type="NCBI Taxonomy" id="210409"/>
    <lineage>
        <taxon>Eukaryota</taxon>
        <taxon>Metazoa</taxon>
        <taxon>Ecdysozoa</taxon>
        <taxon>Arthropoda</taxon>
        <taxon>Crustacea</taxon>
        <taxon>Multicrustacea</taxon>
        <taxon>Malacostraca</taxon>
        <taxon>Eumalacostraca</taxon>
        <taxon>Eucarida</taxon>
        <taxon>Decapoda</taxon>
        <taxon>Pleocyemata</taxon>
        <taxon>Brachyura</taxon>
        <taxon>Eubrachyura</taxon>
        <taxon>Portunoidea</taxon>
        <taxon>Portunidae</taxon>
        <taxon>Portuninae</taxon>
        <taxon>Portunus</taxon>
    </lineage>
</organism>
<accession>A0A5B7DME6</accession>
<dbReference type="Proteomes" id="UP000324222">
    <property type="component" value="Unassembled WGS sequence"/>
</dbReference>
<keyword evidence="3" id="KW-1185">Reference proteome</keyword>
<gene>
    <name evidence="2" type="ORF">E2C01_015162</name>
</gene>
<name>A0A5B7DME6_PORTR</name>
<comment type="caution">
    <text evidence="2">The sequence shown here is derived from an EMBL/GenBank/DDBJ whole genome shotgun (WGS) entry which is preliminary data.</text>
</comment>
<proteinExistence type="predicted"/>
<evidence type="ECO:0000313" key="3">
    <source>
        <dbReference type="Proteomes" id="UP000324222"/>
    </source>
</evidence>
<evidence type="ECO:0000256" key="1">
    <source>
        <dbReference type="SAM" id="MobiDB-lite"/>
    </source>
</evidence>
<protein>
    <submittedName>
        <fullName evidence="2">Uncharacterized protein</fullName>
    </submittedName>
</protein>
<evidence type="ECO:0000313" key="2">
    <source>
        <dbReference type="EMBL" id="MPC22156.1"/>
    </source>
</evidence>
<reference evidence="2 3" key="1">
    <citation type="submission" date="2019-05" db="EMBL/GenBank/DDBJ databases">
        <title>Another draft genome of Portunus trituberculatus and its Hox gene families provides insights of decapod evolution.</title>
        <authorList>
            <person name="Jeong J.-H."/>
            <person name="Song I."/>
            <person name="Kim S."/>
            <person name="Choi T."/>
            <person name="Kim D."/>
            <person name="Ryu S."/>
            <person name="Kim W."/>
        </authorList>
    </citation>
    <scope>NUCLEOTIDE SEQUENCE [LARGE SCALE GENOMIC DNA]</scope>
    <source>
        <tissue evidence="2">Muscle</tissue>
    </source>
</reference>
<dbReference type="AlphaFoldDB" id="A0A5B7DME6"/>
<sequence>MWMMVEMSRFGRPCLSCSAGFRVPVRTSEDSCFRVCVRLREASASALVSREARGSVSSPRCGQPRMGRSSYPRPVGELVFDPLEVEEAEEVGLLGVEGEPAGGRW</sequence>
<feature type="region of interest" description="Disordered" evidence="1">
    <location>
        <begin position="51"/>
        <end position="73"/>
    </location>
</feature>